<dbReference type="SUPFAM" id="SSF57850">
    <property type="entry name" value="RING/U-box"/>
    <property type="match status" value="1"/>
</dbReference>
<dbReference type="Gene3D" id="3.30.40.10">
    <property type="entry name" value="Zinc/RING finger domain, C3HC4 (zinc finger)"/>
    <property type="match status" value="1"/>
</dbReference>
<keyword evidence="8" id="KW-1185">Reference proteome</keyword>
<dbReference type="SMART" id="SM00184">
    <property type="entry name" value="RING"/>
    <property type="match status" value="1"/>
</dbReference>
<keyword evidence="2 4" id="KW-0863">Zinc-finger</keyword>
<reference evidence="7" key="1">
    <citation type="journal article" date="2022" name="bioRxiv">
        <title>Genomics of Preaxostyla Flagellates Illuminates Evolutionary Transitions and the Path Towards Mitochondrial Loss.</title>
        <authorList>
            <person name="Novak L.V.F."/>
            <person name="Treitli S.C."/>
            <person name="Pyrih J."/>
            <person name="Halakuc P."/>
            <person name="Pipaliya S.V."/>
            <person name="Vacek V."/>
            <person name="Brzon O."/>
            <person name="Soukal P."/>
            <person name="Eme L."/>
            <person name="Dacks J.B."/>
            <person name="Karnkowska A."/>
            <person name="Elias M."/>
            <person name="Hampl V."/>
        </authorList>
    </citation>
    <scope>NUCLEOTIDE SEQUENCE</scope>
    <source>
        <strain evidence="7">RCP-MX</strain>
    </source>
</reference>
<sequence>MAAAAPSSSECAVCSEAYNGTDHDPVVLHCGHTFCRSCMIQLALECPTCRQETRIPVPFDPSCLSRNFELAALVVAAPGQQPPLVPPSLLAQAQQRLEAQRRTMERAASQTPDSFDATIEAAVQQMRQAVDESGNRIRQQVRENASKIAESLHLLEQNQQALQHELEELSHQQTSPEAHILVVETVKRIQALLGVPQVEVPAISLDLTVPAEFTQALSTLGRVETVGEENPADAPKALNLPPDQVAPIRRFTHVPMGQPITRAHILQWYRGLIAMDNGTCPAPQLLALLELPDFAKDPEALRATLQTTRALAERDAKRKGRVAELLAPAVCRFLPACPASVLGDVLAVVLSLSQAPNGPTMFNPCFEPVHKLLSANPNHPLVIESLRICTQLAPVLDSSQFGACTTLCASMASNTRFLANSEALAQLLGLIKQLAQRDDYSSMAKLYSALASNIPFMTNHDAVAQLLTAMHRTAQLKQNEMTRSRHPPWVADRHSEFVAMFRDHLYPALGLLDEGHAMDNAPLVEMLLAFLQILWVTDGTLKQCLLDAGYPDQLASLQGHPVLQAHPELGKLP</sequence>
<evidence type="ECO:0000256" key="4">
    <source>
        <dbReference type="PROSITE-ProRule" id="PRU00175"/>
    </source>
</evidence>
<gene>
    <name evidence="7" type="ORF">PAPYR_8102</name>
</gene>
<dbReference type="InterPro" id="IPR017907">
    <property type="entry name" value="Znf_RING_CS"/>
</dbReference>
<evidence type="ECO:0000256" key="5">
    <source>
        <dbReference type="SAM" id="Coils"/>
    </source>
</evidence>
<dbReference type="InterPro" id="IPR051435">
    <property type="entry name" value="RING_finger_E3_ubiq-ligases"/>
</dbReference>
<dbReference type="InterPro" id="IPR001841">
    <property type="entry name" value="Znf_RING"/>
</dbReference>
<dbReference type="InterPro" id="IPR013083">
    <property type="entry name" value="Znf_RING/FYVE/PHD"/>
</dbReference>
<keyword evidence="5" id="KW-0175">Coiled coil</keyword>
<dbReference type="EMBL" id="JAPMOS010000065">
    <property type="protein sequence ID" value="KAJ4456620.1"/>
    <property type="molecule type" value="Genomic_DNA"/>
</dbReference>
<dbReference type="Proteomes" id="UP001141327">
    <property type="component" value="Unassembled WGS sequence"/>
</dbReference>
<feature type="coiled-coil region" evidence="5">
    <location>
        <begin position="138"/>
        <end position="172"/>
    </location>
</feature>
<evidence type="ECO:0000259" key="6">
    <source>
        <dbReference type="PROSITE" id="PS50089"/>
    </source>
</evidence>
<feature type="domain" description="RING-type" evidence="6">
    <location>
        <begin position="11"/>
        <end position="50"/>
    </location>
</feature>
<dbReference type="InterPro" id="IPR027370">
    <property type="entry name" value="Znf-RING_euk"/>
</dbReference>
<dbReference type="Pfam" id="PF13445">
    <property type="entry name" value="zf-RING_UBOX"/>
    <property type="match status" value="1"/>
</dbReference>
<dbReference type="PANTHER" id="PTHR22791">
    <property type="entry name" value="RING-TYPE DOMAIN-CONTAINING PROTEIN"/>
    <property type="match status" value="1"/>
</dbReference>
<comment type="caution">
    <text evidence="7">The sequence shown here is derived from an EMBL/GenBank/DDBJ whole genome shotgun (WGS) entry which is preliminary data.</text>
</comment>
<dbReference type="PROSITE" id="PS00518">
    <property type="entry name" value="ZF_RING_1"/>
    <property type="match status" value="1"/>
</dbReference>
<dbReference type="PANTHER" id="PTHR22791:SF34">
    <property type="entry name" value="RING-TYPE DOMAIN-CONTAINING PROTEIN"/>
    <property type="match status" value="1"/>
</dbReference>
<evidence type="ECO:0000256" key="1">
    <source>
        <dbReference type="ARBA" id="ARBA00022723"/>
    </source>
</evidence>
<protein>
    <recommendedName>
        <fullName evidence="6">RING-type domain-containing protein</fullName>
    </recommendedName>
</protein>
<evidence type="ECO:0000256" key="3">
    <source>
        <dbReference type="ARBA" id="ARBA00022833"/>
    </source>
</evidence>
<name>A0ABQ8UGT1_9EUKA</name>
<organism evidence="7 8">
    <name type="scientific">Paratrimastix pyriformis</name>
    <dbReference type="NCBI Taxonomy" id="342808"/>
    <lineage>
        <taxon>Eukaryota</taxon>
        <taxon>Metamonada</taxon>
        <taxon>Preaxostyla</taxon>
        <taxon>Paratrimastigidae</taxon>
        <taxon>Paratrimastix</taxon>
    </lineage>
</organism>
<dbReference type="PROSITE" id="PS50089">
    <property type="entry name" value="ZF_RING_2"/>
    <property type="match status" value="1"/>
</dbReference>
<keyword evidence="1" id="KW-0479">Metal-binding</keyword>
<evidence type="ECO:0000313" key="7">
    <source>
        <dbReference type="EMBL" id="KAJ4456620.1"/>
    </source>
</evidence>
<accession>A0ABQ8UGT1</accession>
<keyword evidence="3" id="KW-0862">Zinc</keyword>
<evidence type="ECO:0000313" key="8">
    <source>
        <dbReference type="Proteomes" id="UP001141327"/>
    </source>
</evidence>
<proteinExistence type="predicted"/>
<evidence type="ECO:0000256" key="2">
    <source>
        <dbReference type="ARBA" id="ARBA00022771"/>
    </source>
</evidence>